<accession>A0AAD3Y193</accession>
<proteinExistence type="predicted"/>
<protein>
    <submittedName>
        <fullName evidence="1">Uncharacterized protein</fullName>
    </submittedName>
</protein>
<reference evidence="1" key="1">
    <citation type="submission" date="2023-05" db="EMBL/GenBank/DDBJ databases">
        <title>Nepenthes gracilis genome sequencing.</title>
        <authorList>
            <person name="Fukushima K."/>
        </authorList>
    </citation>
    <scope>NUCLEOTIDE SEQUENCE</scope>
    <source>
        <strain evidence="1">SING2019-196</strain>
    </source>
</reference>
<evidence type="ECO:0000313" key="1">
    <source>
        <dbReference type="EMBL" id="GMH25617.1"/>
    </source>
</evidence>
<keyword evidence="2" id="KW-1185">Reference proteome</keyword>
<gene>
    <name evidence="1" type="ORF">Nepgr_027460</name>
</gene>
<dbReference type="Proteomes" id="UP001279734">
    <property type="component" value="Unassembled WGS sequence"/>
</dbReference>
<sequence length="108" mass="10199">MDDRGSCRRKVDRVSETWRRAGTQDCPSFRGVAGGAKTAEGGGTREGNTVILVGADAVVAAAVADAAMASLEGGAGDCVGSNAGNSNGAGGAFGDGCGGGGGGDCGSS</sequence>
<name>A0AAD3Y193_NEPGR</name>
<organism evidence="1 2">
    <name type="scientific">Nepenthes gracilis</name>
    <name type="common">Slender pitcher plant</name>
    <dbReference type="NCBI Taxonomy" id="150966"/>
    <lineage>
        <taxon>Eukaryota</taxon>
        <taxon>Viridiplantae</taxon>
        <taxon>Streptophyta</taxon>
        <taxon>Embryophyta</taxon>
        <taxon>Tracheophyta</taxon>
        <taxon>Spermatophyta</taxon>
        <taxon>Magnoliopsida</taxon>
        <taxon>eudicotyledons</taxon>
        <taxon>Gunneridae</taxon>
        <taxon>Pentapetalae</taxon>
        <taxon>Caryophyllales</taxon>
        <taxon>Nepenthaceae</taxon>
        <taxon>Nepenthes</taxon>
    </lineage>
</organism>
<comment type="caution">
    <text evidence="1">The sequence shown here is derived from an EMBL/GenBank/DDBJ whole genome shotgun (WGS) entry which is preliminary data.</text>
</comment>
<dbReference type="AlphaFoldDB" id="A0AAD3Y193"/>
<dbReference type="EMBL" id="BSYO01000029">
    <property type="protein sequence ID" value="GMH25617.1"/>
    <property type="molecule type" value="Genomic_DNA"/>
</dbReference>
<evidence type="ECO:0000313" key="2">
    <source>
        <dbReference type="Proteomes" id="UP001279734"/>
    </source>
</evidence>